<sequence>MTLVDSLGADTYEYPISIHLGQALVSGLRYGILPIRACFLRWHQYPDQGAIRALRSRTIVYCLSGFTPPGFTSALILHFLLFLLAGLIAELIALIDPIMQKEKSTTAAPPTQHHPTWQENTSLPEPVGTFSSPRTDISSQKLLGWY</sequence>
<dbReference type="HOGENOM" id="CLU_1777036_0_0_1"/>
<organism evidence="3 4">
    <name type="scientific">Aspergillus niger (strain ATCC 1015 / CBS 113.46 / FGSC A1144 / LSHB Ac4 / NCTC 3858a / NRRL 328 / USDA 3528.7)</name>
    <dbReference type="NCBI Taxonomy" id="380704"/>
    <lineage>
        <taxon>Eukaryota</taxon>
        <taxon>Fungi</taxon>
        <taxon>Dikarya</taxon>
        <taxon>Ascomycota</taxon>
        <taxon>Pezizomycotina</taxon>
        <taxon>Eurotiomycetes</taxon>
        <taxon>Eurotiomycetidae</taxon>
        <taxon>Eurotiales</taxon>
        <taxon>Aspergillaceae</taxon>
        <taxon>Aspergillus</taxon>
        <taxon>Aspergillus subgen. Circumdati</taxon>
    </lineage>
</organism>
<dbReference type="Proteomes" id="UP000009038">
    <property type="component" value="Unassembled WGS sequence"/>
</dbReference>
<evidence type="ECO:0000256" key="1">
    <source>
        <dbReference type="SAM" id="MobiDB-lite"/>
    </source>
</evidence>
<feature type="region of interest" description="Disordered" evidence="1">
    <location>
        <begin position="105"/>
        <end position="146"/>
    </location>
</feature>
<feature type="transmembrane region" description="Helical" evidence="2">
    <location>
        <begin position="75"/>
        <end position="95"/>
    </location>
</feature>
<protein>
    <submittedName>
        <fullName evidence="3">Uncharacterized protein</fullName>
    </submittedName>
</protein>
<accession>G3XSV1</accession>
<dbReference type="EMBL" id="ACJE01000004">
    <property type="protein sequence ID" value="EHA26578.1"/>
    <property type="molecule type" value="Genomic_DNA"/>
</dbReference>
<evidence type="ECO:0000313" key="3">
    <source>
        <dbReference type="EMBL" id="EHA26578.1"/>
    </source>
</evidence>
<gene>
    <name evidence="3" type="ORF">ASPNIDRAFT_35999</name>
</gene>
<dbReference type="AlphaFoldDB" id="G3XSV1"/>
<keyword evidence="2" id="KW-1133">Transmembrane helix</keyword>
<comment type="caution">
    <text evidence="3">The sequence shown here is derived from an EMBL/GenBank/DDBJ whole genome shotgun (WGS) entry which is preliminary data.</text>
</comment>
<keyword evidence="2" id="KW-0472">Membrane</keyword>
<reference evidence="3 4" key="1">
    <citation type="journal article" date="2011" name="Genome Res.">
        <title>Comparative genomics of citric-acid-producing Aspergillus niger ATCC 1015 versus enzyme-producing CBS 513.88.</title>
        <authorList>
            <person name="Andersen M.R."/>
            <person name="Salazar M.P."/>
            <person name="Schaap P.J."/>
            <person name="van de Vondervoort P.J."/>
            <person name="Culley D."/>
            <person name="Thykaer J."/>
            <person name="Frisvad J.C."/>
            <person name="Nielsen K.F."/>
            <person name="Albang R."/>
            <person name="Albermann K."/>
            <person name="Berka R.M."/>
            <person name="Braus G.H."/>
            <person name="Braus-Stromeyer S.A."/>
            <person name="Corrochano L.M."/>
            <person name="Dai Z."/>
            <person name="van Dijck P.W."/>
            <person name="Hofmann G."/>
            <person name="Lasure L.L."/>
            <person name="Magnuson J.K."/>
            <person name="Menke H."/>
            <person name="Meijer M."/>
            <person name="Meijer S.L."/>
            <person name="Nielsen J.B."/>
            <person name="Nielsen M.L."/>
            <person name="van Ooyen A.J."/>
            <person name="Pel H.J."/>
            <person name="Poulsen L."/>
            <person name="Samson R.A."/>
            <person name="Stam H."/>
            <person name="Tsang A."/>
            <person name="van den Brink J.M."/>
            <person name="Atkins A."/>
            <person name="Aerts A."/>
            <person name="Shapiro H."/>
            <person name="Pangilinan J."/>
            <person name="Salamov A."/>
            <person name="Lou Y."/>
            <person name="Lindquist E."/>
            <person name="Lucas S."/>
            <person name="Grimwood J."/>
            <person name="Grigoriev I.V."/>
            <person name="Kubicek C.P."/>
            <person name="Martinez D."/>
            <person name="van Peij N.N."/>
            <person name="Roubos J.A."/>
            <person name="Nielsen J."/>
            <person name="Baker S.E."/>
        </authorList>
    </citation>
    <scope>NUCLEOTIDE SEQUENCE [LARGE SCALE GENOMIC DNA]</scope>
    <source>
        <strain evidence="4">ATCC 1015 / CBS 113.46 / FGSC A1144 / LSHB Ac4 / NCTC 3858a / NRRL 328 / USDA 3528.7</strain>
    </source>
</reference>
<name>G3XSV1_ASPNA</name>
<feature type="compositionally biased region" description="Polar residues" evidence="1">
    <location>
        <begin position="117"/>
        <end position="146"/>
    </location>
</feature>
<dbReference type="VEuPathDB" id="FungiDB:ASPNIDRAFT2_35999"/>
<evidence type="ECO:0000256" key="2">
    <source>
        <dbReference type="SAM" id="Phobius"/>
    </source>
</evidence>
<proteinExistence type="predicted"/>
<evidence type="ECO:0000313" key="4">
    <source>
        <dbReference type="Proteomes" id="UP000009038"/>
    </source>
</evidence>
<feature type="compositionally biased region" description="Low complexity" evidence="1">
    <location>
        <begin position="105"/>
        <end position="115"/>
    </location>
</feature>
<keyword evidence="2" id="KW-0812">Transmembrane</keyword>